<evidence type="ECO:0000259" key="7">
    <source>
        <dbReference type="Pfam" id="PF07731"/>
    </source>
</evidence>
<dbReference type="Pfam" id="PF07732">
    <property type="entry name" value="Cu-oxidase_3"/>
    <property type="match status" value="1"/>
</dbReference>
<evidence type="ECO:0000256" key="1">
    <source>
        <dbReference type="ARBA" id="ARBA00010609"/>
    </source>
</evidence>
<feature type="domain" description="Plastocyanin-like" evidence="6">
    <location>
        <begin position="255"/>
        <end position="398"/>
    </location>
</feature>
<dbReference type="InterPro" id="IPR045087">
    <property type="entry name" value="Cu-oxidase_fam"/>
</dbReference>
<dbReference type="Pfam" id="PF07731">
    <property type="entry name" value="Cu-oxidase_2"/>
    <property type="match status" value="1"/>
</dbReference>
<evidence type="ECO:0000256" key="3">
    <source>
        <dbReference type="ARBA" id="ARBA00023002"/>
    </source>
</evidence>
<keyword evidence="4" id="KW-0186">Copper</keyword>
<dbReference type="PANTHER" id="PTHR11709:SF394">
    <property type="entry name" value="FI03373P-RELATED"/>
    <property type="match status" value="1"/>
</dbReference>
<dbReference type="FunFam" id="2.60.40.420:FF:000031">
    <property type="entry name" value="Laccase-2 isoform A"/>
    <property type="match status" value="1"/>
</dbReference>
<feature type="domain" description="Plastocyanin-like" evidence="7">
    <location>
        <begin position="534"/>
        <end position="668"/>
    </location>
</feature>
<dbReference type="InterPro" id="IPR002355">
    <property type="entry name" value="Cu_oxidase_Cu_BS"/>
</dbReference>
<accession>A0A8D8SMQ2</accession>
<comment type="similarity">
    <text evidence="1">Belongs to the multicopper oxidase family.</text>
</comment>
<dbReference type="PROSITE" id="PS00080">
    <property type="entry name" value="MULTICOPPER_OXIDASE2"/>
    <property type="match status" value="1"/>
</dbReference>
<evidence type="ECO:0000256" key="2">
    <source>
        <dbReference type="ARBA" id="ARBA00022723"/>
    </source>
</evidence>
<keyword evidence="3" id="KW-0560">Oxidoreductase</keyword>
<feature type="domain" description="Plastocyanin-like" evidence="8">
    <location>
        <begin position="130"/>
        <end position="238"/>
    </location>
</feature>
<dbReference type="Gene3D" id="2.60.40.420">
    <property type="entry name" value="Cupredoxins - blue copper proteins"/>
    <property type="match status" value="3"/>
</dbReference>
<proteinExistence type="inferred from homology"/>
<evidence type="ECO:0000256" key="4">
    <source>
        <dbReference type="ARBA" id="ARBA00023008"/>
    </source>
</evidence>
<reference evidence="9" key="1">
    <citation type="submission" date="2021-05" db="EMBL/GenBank/DDBJ databases">
        <authorList>
            <person name="Alioto T."/>
            <person name="Alioto T."/>
            <person name="Gomez Garrido J."/>
        </authorList>
    </citation>
    <scope>NUCLEOTIDE SEQUENCE</scope>
</reference>
<dbReference type="InterPro" id="IPR011706">
    <property type="entry name" value="Cu-oxidase_C"/>
</dbReference>
<sequence>MYPTWYFIGLVCFLSIACKGEEEDDGEEDDVFDDILPVADTSVQLQVGREDADPQLSKYIQPNDIASGRYDNISTADAEKIGLCARPCDGAKPMVCYYSWTLENYATVGPACGDCLKGNQSHCRRKGCVTADGFERPILSINRQIPGPSIQVCKGDTIVVDVKNHMLDRATTIHWHGVYMKATPYMDGVPMVTQCPIPTGTTFRYKFPATPEGTFFHHSHHGLQKMDGLEGSLVIRSPRAKDPISSNYDYDLYSHVIILTDWMHSMTDSKFPGRSHNDTRAKPDALLINGQNQVPSDNSPRVPMHFFKVQKDKKYRFRIIGGSCLACPLIFTIENHPLLVIASDGTPVEPFTVDTLTMFPGDRVDVVINCNQEPNLFWIQAKTICDTQITAEAVLQYSSGQKLKYVSKRPNSSAFKRGKSLNAMDINPECKSGVDGVCWSQINALKAPLEPNVVLKPVPDKKFVLAVSEFFYTLDALFWKDNDQYQRFFQASPAIVTHMINNRSFMMPPFPPLTQSDPIPPNMVCPTDDSKCTDGSNVKGGKLCECVNIIQVDLGAVAEVIFIDWGSSSFLHPMHLHGTDTYIIEQGLKPKGVDNKAFIQQLQDKLAKNGANLATTKPKPCVKDVVTIPPSGYAVVRIHFNNPGFWMCHCHYIFHSDTGMSMIFQVGTRDQFIKPPPGFPVCNSFMPKVDPDEFKSIKWDDEPT</sequence>
<name>A0A8D8SMQ2_9HEMI</name>
<dbReference type="Pfam" id="PF00394">
    <property type="entry name" value="Cu-oxidase"/>
    <property type="match status" value="1"/>
</dbReference>
<dbReference type="CDD" id="cd13884">
    <property type="entry name" value="CuRO_2_tcLCC_insect_like"/>
    <property type="match status" value="1"/>
</dbReference>
<protein>
    <submittedName>
        <fullName evidence="9">L-ascorbate oxidase</fullName>
    </submittedName>
</protein>
<feature type="chain" id="PRO_5036428672" evidence="5">
    <location>
        <begin position="21"/>
        <end position="704"/>
    </location>
</feature>
<dbReference type="PANTHER" id="PTHR11709">
    <property type="entry name" value="MULTI-COPPER OXIDASE"/>
    <property type="match status" value="1"/>
</dbReference>
<evidence type="ECO:0000259" key="6">
    <source>
        <dbReference type="Pfam" id="PF00394"/>
    </source>
</evidence>
<organism evidence="9">
    <name type="scientific">Cacopsylla melanoneura</name>
    <dbReference type="NCBI Taxonomy" id="428564"/>
    <lineage>
        <taxon>Eukaryota</taxon>
        <taxon>Metazoa</taxon>
        <taxon>Ecdysozoa</taxon>
        <taxon>Arthropoda</taxon>
        <taxon>Hexapoda</taxon>
        <taxon>Insecta</taxon>
        <taxon>Pterygota</taxon>
        <taxon>Neoptera</taxon>
        <taxon>Paraneoptera</taxon>
        <taxon>Hemiptera</taxon>
        <taxon>Sternorrhyncha</taxon>
        <taxon>Psylloidea</taxon>
        <taxon>Psyllidae</taxon>
        <taxon>Psyllinae</taxon>
        <taxon>Cacopsylla</taxon>
    </lineage>
</organism>
<dbReference type="InterPro" id="IPR001117">
    <property type="entry name" value="Cu-oxidase_2nd"/>
</dbReference>
<dbReference type="AlphaFoldDB" id="A0A8D8SMQ2"/>
<dbReference type="EMBL" id="HBUF01079012">
    <property type="protein sequence ID" value="CAG6632230.1"/>
    <property type="molecule type" value="Transcribed_RNA"/>
</dbReference>
<dbReference type="SUPFAM" id="SSF49503">
    <property type="entry name" value="Cupredoxins"/>
    <property type="match status" value="3"/>
</dbReference>
<evidence type="ECO:0000256" key="5">
    <source>
        <dbReference type="SAM" id="SignalP"/>
    </source>
</evidence>
<dbReference type="InterPro" id="IPR008972">
    <property type="entry name" value="Cupredoxin"/>
</dbReference>
<dbReference type="InterPro" id="IPR011707">
    <property type="entry name" value="Cu-oxidase-like_N"/>
</dbReference>
<evidence type="ECO:0000259" key="8">
    <source>
        <dbReference type="Pfam" id="PF07732"/>
    </source>
</evidence>
<dbReference type="CDD" id="cd13858">
    <property type="entry name" value="CuRO_1_tcLCC2_insect_like"/>
    <property type="match status" value="1"/>
</dbReference>
<evidence type="ECO:0000313" key="9">
    <source>
        <dbReference type="EMBL" id="CAG6670980.1"/>
    </source>
</evidence>
<keyword evidence="5" id="KW-0732">Signal</keyword>
<feature type="signal peptide" evidence="5">
    <location>
        <begin position="1"/>
        <end position="20"/>
    </location>
</feature>
<dbReference type="FunFam" id="2.60.40.420:FF:000045">
    <property type="entry name" value="Laccase 2"/>
    <property type="match status" value="1"/>
</dbReference>
<keyword evidence="2" id="KW-0479">Metal-binding</keyword>
<dbReference type="EMBL" id="HBUF01224815">
    <property type="protein sequence ID" value="CAG6670980.1"/>
    <property type="molecule type" value="Transcribed_RNA"/>
</dbReference>
<dbReference type="GO" id="GO:0005886">
    <property type="term" value="C:plasma membrane"/>
    <property type="evidence" value="ECO:0007669"/>
    <property type="project" value="TreeGrafter"/>
</dbReference>
<dbReference type="GO" id="GO:0006826">
    <property type="term" value="P:iron ion transport"/>
    <property type="evidence" value="ECO:0007669"/>
    <property type="project" value="TreeGrafter"/>
</dbReference>
<dbReference type="GO" id="GO:0005507">
    <property type="term" value="F:copper ion binding"/>
    <property type="evidence" value="ECO:0007669"/>
    <property type="project" value="InterPro"/>
</dbReference>
<dbReference type="GO" id="GO:0016491">
    <property type="term" value="F:oxidoreductase activity"/>
    <property type="evidence" value="ECO:0007669"/>
    <property type="project" value="UniProtKB-KW"/>
</dbReference>